<organism evidence="1 2">
    <name type="scientific">Plantactinospora endophytica</name>
    <dbReference type="NCBI Taxonomy" id="673535"/>
    <lineage>
        <taxon>Bacteria</taxon>
        <taxon>Bacillati</taxon>
        <taxon>Actinomycetota</taxon>
        <taxon>Actinomycetes</taxon>
        <taxon>Micromonosporales</taxon>
        <taxon>Micromonosporaceae</taxon>
        <taxon>Plantactinospora</taxon>
    </lineage>
</organism>
<protein>
    <submittedName>
        <fullName evidence="1">Uncharacterized protein</fullName>
    </submittedName>
</protein>
<sequence length="73" mass="7821">MTIAVSFQVMAWVAERIRIGAFTVALITTVKTSAATMTSWLTDLGGLVTTSTMERAMALPAQTATRPMSGRSR</sequence>
<dbReference type="Proteomes" id="UP000646749">
    <property type="component" value="Unassembled WGS sequence"/>
</dbReference>
<gene>
    <name evidence="1" type="ORF">Pen02_39590</name>
</gene>
<keyword evidence="2" id="KW-1185">Reference proteome</keyword>
<name>A0ABQ4E2T1_9ACTN</name>
<dbReference type="EMBL" id="BONW01000019">
    <property type="protein sequence ID" value="GIG89023.1"/>
    <property type="molecule type" value="Genomic_DNA"/>
</dbReference>
<comment type="caution">
    <text evidence="1">The sequence shown here is derived from an EMBL/GenBank/DDBJ whole genome shotgun (WGS) entry which is preliminary data.</text>
</comment>
<evidence type="ECO:0000313" key="2">
    <source>
        <dbReference type="Proteomes" id="UP000646749"/>
    </source>
</evidence>
<evidence type="ECO:0000313" key="1">
    <source>
        <dbReference type="EMBL" id="GIG89023.1"/>
    </source>
</evidence>
<proteinExistence type="predicted"/>
<reference evidence="1 2" key="1">
    <citation type="submission" date="2021-01" db="EMBL/GenBank/DDBJ databases">
        <title>Whole genome shotgun sequence of Plantactinospora endophytica NBRC 110450.</title>
        <authorList>
            <person name="Komaki H."/>
            <person name="Tamura T."/>
        </authorList>
    </citation>
    <scope>NUCLEOTIDE SEQUENCE [LARGE SCALE GENOMIC DNA]</scope>
    <source>
        <strain evidence="1 2">NBRC 110450</strain>
    </source>
</reference>
<accession>A0ABQ4E2T1</accession>